<dbReference type="Proteomes" id="UP000626109">
    <property type="component" value="Unassembled WGS sequence"/>
</dbReference>
<gene>
    <name evidence="2" type="ORF">PGLA1383_LOCUS49118</name>
    <name evidence="3" type="ORF">PGLA2088_LOCUS24686</name>
</gene>
<feature type="region of interest" description="Disordered" evidence="1">
    <location>
        <begin position="1"/>
        <end position="59"/>
    </location>
</feature>
<evidence type="ECO:0000256" key="1">
    <source>
        <dbReference type="SAM" id="MobiDB-lite"/>
    </source>
</evidence>
<feature type="region of interest" description="Disordered" evidence="1">
    <location>
        <begin position="95"/>
        <end position="136"/>
    </location>
</feature>
<evidence type="ECO:0000313" key="3">
    <source>
        <dbReference type="EMBL" id="CAE8685854.1"/>
    </source>
</evidence>
<dbReference type="Proteomes" id="UP000654075">
    <property type="component" value="Unassembled WGS sequence"/>
</dbReference>
<protein>
    <submittedName>
        <fullName evidence="2">Uncharacterized protein</fullName>
    </submittedName>
</protein>
<keyword evidence="4" id="KW-1185">Reference proteome</keyword>
<organism evidence="2 4">
    <name type="scientific">Polarella glacialis</name>
    <name type="common">Dinoflagellate</name>
    <dbReference type="NCBI Taxonomy" id="89957"/>
    <lineage>
        <taxon>Eukaryota</taxon>
        <taxon>Sar</taxon>
        <taxon>Alveolata</taxon>
        <taxon>Dinophyceae</taxon>
        <taxon>Suessiales</taxon>
        <taxon>Suessiaceae</taxon>
        <taxon>Polarella</taxon>
    </lineage>
</organism>
<evidence type="ECO:0000313" key="4">
    <source>
        <dbReference type="Proteomes" id="UP000654075"/>
    </source>
</evidence>
<reference evidence="2" key="1">
    <citation type="submission" date="2021-02" db="EMBL/GenBank/DDBJ databases">
        <authorList>
            <person name="Dougan E. K."/>
            <person name="Rhodes N."/>
            <person name="Thang M."/>
            <person name="Chan C."/>
        </authorList>
    </citation>
    <scope>NUCLEOTIDE SEQUENCE</scope>
</reference>
<dbReference type="AlphaFoldDB" id="A0A813H5Y0"/>
<sequence length="136" mass="14408">MSALAQGRDEPLQAAELPRRRPQQLRRQSRQDVSRRSCGGYRTAKKPQGSPLGFLAPGSRAFSRGEEQMRIRVEEAAAAAALSLTRAVAARVLTGEPLPQRGLPWDDSGASAASGDSQGWEVSSTGSSGSCSKLEA</sequence>
<comment type="caution">
    <text evidence="2">The sequence shown here is derived from an EMBL/GenBank/DDBJ whole genome shotgun (WGS) entry which is preliminary data.</text>
</comment>
<proteinExistence type="predicted"/>
<evidence type="ECO:0000313" key="2">
    <source>
        <dbReference type="EMBL" id="CAE8633208.1"/>
    </source>
</evidence>
<dbReference type="EMBL" id="CAJNNW010026493">
    <property type="protein sequence ID" value="CAE8685854.1"/>
    <property type="molecule type" value="Genomic_DNA"/>
</dbReference>
<accession>A0A813H5Y0</accession>
<dbReference type="EMBL" id="CAJNNV010030669">
    <property type="protein sequence ID" value="CAE8633208.1"/>
    <property type="molecule type" value="Genomic_DNA"/>
</dbReference>
<name>A0A813H5Y0_POLGL</name>
<feature type="compositionally biased region" description="Low complexity" evidence="1">
    <location>
        <begin position="106"/>
        <end position="136"/>
    </location>
</feature>